<name>A0A644ZRA8_9ZZZZ</name>
<keyword evidence="1" id="KW-1133">Transmembrane helix</keyword>
<organism evidence="2">
    <name type="scientific">bioreactor metagenome</name>
    <dbReference type="NCBI Taxonomy" id="1076179"/>
    <lineage>
        <taxon>unclassified sequences</taxon>
        <taxon>metagenomes</taxon>
        <taxon>ecological metagenomes</taxon>
    </lineage>
</organism>
<comment type="caution">
    <text evidence="2">The sequence shown here is derived from an EMBL/GenBank/DDBJ whole genome shotgun (WGS) entry which is preliminary data.</text>
</comment>
<evidence type="ECO:0000256" key="1">
    <source>
        <dbReference type="SAM" id="Phobius"/>
    </source>
</evidence>
<sequence length="156" mass="18253">MIFIEIAKSEPGVFREVFLLLLGAFFAFIFSLIQSSLARKQRWQLASESMLKDLDEIQQKIERLALNPTKQNTILLFYIYEHCSHMLRIKSKDFKTKKKRINDVINYIKDSYTQIILDPENEKLINQIGVESPRYDLFIKSVSMAILDAFIMVIGK</sequence>
<dbReference type="AlphaFoldDB" id="A0A644ZRA8"/>
<dbReference type="EMBL" id="VSSQ01010050">
    <property type="protein sequence ID" value="MPM43297.1"/>
    <property type="molecule type" value="Genomic_DNA"/>
</dbReference>
<keyword evidence="1" id="KW-0812">Transmembrane</keyword>
<feature type="transmembrane region" description="Helical" evidence="1">
    <location>
        <begin position="12"/>
        <end position="33"/>
    </location>
</feature>
<evidence type="ECO:0000313" key="2">
    <source>
        <dbReference type="EMBL" id="MPM43297.1"/>
    </source>
</evidence>
<accession>A0A644ZRA8</accession>
<gene>
    <name evidence="2" type="ORF">SDC9_89970</name>
</gene>
<protein>
    <submittedName>
        <fullName evidence="2">Uncharacterized protein</fullName>
    </submittedName>
</protein>
<reference evidence="2" key="1">
    <citation type="submission" date="2019-08" db="EMBL/GenBank/DDBJ databases">
        <authorList>
            <person name="Kucharzyk K."/>
            <person name="Murdoch R.W."/>
            <person name="Higgins S."/>
            <person name="Loffler F."/>
        </authorList>
    </citation>
    <scope>NUCLEOTIDE SEQUENCE</scope>
</reference>
<keyword evidence="1" id="KW-0472">Membrane</keyword>
<proteinExistence type="predicted"/>